<sequence length="105" mass="11587">SNFLKGIGGSDLKDCTRRILERLFAPELATSVNFIGANGKICFKQHHLRACLIASLRTDPQSVTPTEAEVDKYVQKWFGGSGDRNGGRAARKKRPELEDQPENSA</sequence>
<dbReference type="PANTHER" id="PTHR34153:SF2">
    <property type="entry name" value="SI:CH211-262H13.3-RELATED"/>
    <property type="match status" value="1"/>
</dbReference>
<evidence type="ECO:0000256" key="1">
    <source>
        <dbReference type="SAM" id="MobiDB-lite"/>
    </source>
</evidence>
<dbReference type="AlphaFoldDB" id="A0A8J2KEN1"/>
<keyword evidence="3" id="KW-1185">Reference proteome</keyword>
<organism evidence="2 3">
    <name type="scientific">Allacma fusca</name>
    <dbReference type="NCBI Taxonomy" id="39272"/>
    <lineage>
        <taxon>Eukaryota</taxon>
        <taxon>Metazoa</taxon>
        <taxon>Ecdysozoa</taxon>
        <taxon>Arthropoda</taxon>
        <taxon>Hexapoda</taxon>
        <taxon>Collembola</taxon>
        <taxon>Symphypleona</taxon>
        <taxon>Sminthuridae</taxon>
        <taxon>Allacma</taxon>
    </lineage>
</organism>
<reference evidence="2" key="1">
    <citation type="submission" date="2021-06" db="EMBL/GenBank/DDBJ databases">
        <authorList>
            <person name="Hodson N. C."/>
            <person name="Mongue J. A."/>
            <person name="Jaron S. K."/>
        </authorList>
    </citation>
    <scope>NUCLEOTIDE SEQUENCE</scope>
</reference>
<proteinExistence type="predicted"/>
<evidence type="ECO:0000313" key="3">
    <source>
        <dbReference type="Proteomes" id="UP000708208"/>
    </source>
</evidence>
<accession>A0A8J2KEN1</accession>
<protein>
    <recommendedName>
        <fullName evidence="4">DUF4806 domain-containing protein</fullName>
    </recommendedName>
</protein>
<dbReference type="OrthoDB" id="8939517at2759"/>
<gene>
    <name evidence="2" type="ORF">AFUS01_LOCUS23633</name>
</gene>
<comment type="caution">
    <text evidence="2">The sequence shown here is derived from an EMBL/GenBank/DDBJ whole genome shotgun (WGS) entry which is preliminary data.</text>
</comment>
<feature type="region of interest" description="Disordered" evidence="1">
    <location>
        <begin position="77"/>
        <end position="105"/>
    </location>
</feature>
<evidence type="ECO:0000313" key="2">
    <source>
        <dbReference type="EMBL" id="CAG7784980.1"/>
    </source>
</evidence>
<name>A0A8J2KEN1_9HEXA</name>
<dbReference type="PANTHER" id="PTHR34153">
    <property type="entry name" value="SI:CH211-262H13.3-RELATED-RELATED"/>
    <property type="match status" value="1"/>
</dbReference>
<dbReference type="Proteomes" id="UP000708208">
    <property type="component" value="Unassembled WGS sequence"/>
</dbReference>
<dbReference type="EMBL" id="CAJVCH010286617">
    <property type="protein sequence ID" value="CAG7784980.1"/>
    <property type="molecule type" value="Genomic_DNA"/>
</dbReference>
<evidence type="ECO:0008006" key="4">
    <source>
        <dbReference type="Google" id="ProtNLM"/>
    </source>
</evidence>
<feature type="non-terminal residue" evidence="2">
    <location>
        <position position="1"/>
    </location>
</feature>